<dbReference type="GO" id="GO:0005681">
    <property type="term" value="C:spliceosomal complex"/>
    <property type="evidence" value="ECO:0007669"/>
    <property type="project" value="InterPro"/>
</dbReference>
<accession>A0A7S3Z645</accession>
<reference evidence="8" key="1">
    <citation type="submission" date="2021-01" db="EMBL/GenBank/DDBJ databases">
        <authorList>
            <person name="Corre E."/>
            <person name="Pelletier E."/>
            <person name="Niang G."/>
            <person name="Scheremetjew M."/>
            <person name="Finn R."/>
            <person name="Kale V."/>
            <person name="Holt S."/>
            <person name="Cochrane G."/>
            <person name="Meng A."/>
            <person name="Brown T."/>
            <person name="Cohen L."/>
        </authorList>
    </citation>
    <scope>NUCLEOTIDE SEQUENCE</scope>
    <source>
        <strain evidence="8">CCCM811</strain>
    </source>
</reference>
<dbReference type="EMBL" id="HBIV01034571">
    <property type="protein sequence ID" value="CAE0672987.1"/>
    <property type="molecule type" value="Transcribed_RNA"/>
</dbReference>
<keyword evidence="6" id="KW-0175">Coiled coil</keyword>
<evidence type="ECO:0000256" key="2">
    <source>
        <dbReference type="ARBA" id="ARBA00022723"/>
    </source>
</evidence>
<organism evidence="8">
    <name type="scientific">Lotharella globosa</name>
    <dbReference type="NCBI Taxonomy" id="91324"/>
    <lineage>
        <taxon>Eukaryota</taxon>
        <taxon>Sar</taxon>
        <taxon>Rhizaria</taxon>
        <taxon>Cercozoa</taxon>
        <taxon>Chlorarachniophyceae</taxon>
        <taxon>Lotharella</taxon>
    </lineage>
</organism>
<keyword evidence="5" id="KW-0539">Nucleus</keyword>
<evidence type="ECO:0000256" key="3">
    <source>
        <dbReference type="ARBA" id="ARBA00022771"/>
    </source>
</evidence>
<feature type="compositionally biased region" description="Low complexity" evidence="7">
    <location>
        <begin position="99"/>
        <end position="112"/>
    </location>
</feature>
<dbReference type="AlphaFoldDB" id="A0A7S3Z645"/>
<evidence type="ECO:0000313" key="8">
    <source>
        <dbReference type="EMBL" id="CAE0672987.1"/>
    </source>
</evidence>
<keyword evidence="2" id="KW-0479">Metal-binding</keyword>
<evidence type="ECO:0000256" key="6">
    <source>
        <dbReference type="SAM" id="Coils"/>
    </source>
</evidence>
<gene>
    <name evidence="8" type="ORF">LGLO00237_LOCUS24663</name>
</gene>
<dbReference type="InterPro" id="IPR040050">
    <property type="entry name" value="ZNF830-like"/>
</dbReference>
<dbReference type="GO" id="GO:0008270">
    <property type="term" value="F:zinc ion binding"/>
    <property type="evidence" value="ECO:0007669"/>
    <property type="project" value="UniProtKB-KW"/>
</dbReference>
<feature type="coiled-coil region" evidence="6">
    <location>
        <begin position="207"/>
        <end position="253"/>
    </location>
</feature>
<dbReference type="GO" id="GO:0044773">
    <property type="term" value="P:mitotic DNA damage checkpoint signaling"/>
    <property type="evidence" value="ECO:0007669"/>
    <property type="project" value="TreeGrafter"/>
</dbReference>
<dbReference type="GO" id="GO:0003676">
    <property type="term" value="F:nucleic acid binding"/>
    <property type="evidence" value="ECO:0007669"/>
    <property type="project" value="InterPro"/>
</dbReference>
<feature type="compositionally biased region" description="Low complexity" evidence="7">
    <location>
        <begin position="150"/>
        <end position="159"/>
    </location>
</feature>
<name>A0A7S3Z645_9EUKA</name>
<dbReference type="GO" id="GO:0033260">
    <property type="term" value="P:nuclear DNA replication"/>
    <property type="evidence" value="ECO:0007669"/>
    <property type="project" value="TreeGrafter"/>
</dbReference>
<keyword evidence="3" id="KW-0863">Zinc-finger</keyword>
<evidence type="ECO:0000256" key="7">
    <source>
        <dbReference type="SAM" id="MobiDB-lite"/>
    </source>
</evidence>
<evidence type="ECO:0000256" key="4">
    <source>
        <dbReference type="ARBA" id="ARBA00022833"/>
    </source>
</evidence>
<evidence type="ECO:0000256" key="1">
    <source>
        <dbReference type="ARBA" id="ARBA00004123"/>
    </source>
</evidence>
<evidence type="ECO:0000256" key="5">
    <source>
        <dbReference type="ARBA" id="ARBA00023242"/>
    </source>
</evidence>
<dbReference type="PANTHER" id="PTHR13278:SF0">
    <property type="entry name" value="ZINC FINGER PROTEIN 830"/>
    <property type="match status" value="1"/>
</dbReference>
<protein>
    <submittedName>
        <fullName evidence="8">Uncharacterized protein</fullName>
    </submittedName>
</protein>
<sequence>MSDRTAMLRKMMREKAGGLKNGLSKKEKYKALRKMRSVKRAEQQQKVAMKAMPPPLPKKIMKSVDQKVARAPPAVAPAAPPARAEPAGLPSNFFDNAAKPSSQKPPTRTTQPPTTPEVSSTKDALADLEGVARSLQAPKQVATKTTVARSQQASSSMAMGDAAIPSGFFDDPEKEMKARGITHDFSNEFESFNELVDKDKEKRALEEKDIQKKLKAYRQKAEETEAEEYQDQVSKMKKRAAEFKKRMLEKKKKRKAKTKKKVAIEQEIEVDPENVDSLLEDIAWRGKAL</sequence>
<dbReference type="PANTHER" id="PTHR13278">
    <property type="entry name" value="ZINC FINGER PROTEIN 830"/>
    <property type="match status" value="1"/>
</dbReference>
<proteinExistence type="predicted"/>
<dbReference type="GO" id="GO:0033314">
    <property type="term" value="P:mitotic DNA replication checkpoint signaling"/>
    <property type="evidence" value="ECO:0007669"/>
    <property type="project" value="TreeGrafter"/>
</dbReference>
<comment type="subcellular location">
    <subcellularLocation>
        <location evidence="1">Nucleus</location>
    </subcellularLocation>
</comment>
<keyword evidence="4" id="KW-0862">Zinc</keyword>
<feature type="region of interest" description="Disordered" evidence="7">
    <location>
        <begin position="32"/>
        <end position="171"/>
    </location>
</feature>